<feature type="region of interest" description="Disordered" evidence="11">
    <location>
        <begin position="436"/>
        <end position="465"/>
    </location>
</feature>
<dbReference type="AlphaFoldDB" id="A0A376BBQ9"/>
<dbReference type="GO" id="GO:0042147">
    <property type="term" value="P:retrograde transport, endosome to Golgi"/>
    <property type="evidence" value="ECO:0007669"/>
    <property type="project" value="InterPro"/>
</dbReference>
<keyword evidence="6" id="KW-0653">Protein transport</keyword>
<dbReference type="InterPro" id="IPR001683">
    <property type="entry name" value="PX_dom"/>
</dbReference>
<dbReference type="PANTHER" id="PTHR46979">
    <property type="entry name" value="SORTING NEXIN-41"/>
    <property type="match status" value="1"/>
</dbReference>
<evidence type="ECO:0000256" key="6">
    <source>
        <dbReference type="ARBA" id="ARBA00022927"/>
    </source>
</evidence>
<organism evidence="13 14">
    <name type="scientific">Saccharomycodes ludwigii</name>
    <dbReference type="NCBI Taxonomy" id="36035"/>
    <lineage>
        <taxon>Eukaryota</taxon>
        <taxon>Fungi</taxon>
        <taxon>Dikarya</taxon>
        <taxon>Ascomycota</taxon>
        <taxon>Saccharomycotina</taxon>
        <taxon>Saccharomycetes</taxon>
        <taxon>Saccharomycodales</taxon>
        <taxon>Saccharomycodaceae</taxon>
        <taxon>Saccharomycodes</taxon>
    </lineage>
</organism>
<dbReference type="GO" id="GO:0005829">
    <property type="term" value="C:cytosol"/>
    <property type="evidence" value="ECO:0007669"/>
    <property type="project" value="GOC"/>
</dbReference>
<dbReference type="Gene3D" id="3.30.1520.10">
    <property type="entry name" value="Phox-like domain"/>
    <property type="match status" value="1"/>
</dbReference>
<dbReference type="GO" id="GO:0032266">
    <property type="term" value="F:phosphatidylinositol-3-phosphate binding"/>
    <property type="evidence" value="ECO:0007669"/>
    <property type="project" value="UniProtKB-ARBA"/>
</dbReference>
<comment type="subcellular location">
    <subcellularLocation>
        <location evidence="1">Endosome membrane</location>
        <topology evidence="1">Peripheral membrane protein</topology>
    </subcellularLocation>
    <subcellularLocation>
        <location evidence="2">Preautophagosomal structure membrane</location>
        <topology evidence="2">Peripheral membrane protein</topology>
    </subcellularLocation>
</comment>
<keyword evidence="7" id="KW-0072">Autophagy</keyword>
<evidence type="ECO:0000256" key="8">
    <source>
        <dbReference type="ARBA" id="ARBA00023121"/>
    </source>
</evidence>
<dbReference type="InterPro" id="IPR051079">
    <property type="entry name" value="Sorting_Nexin_Autophagy"/>
</dbReference>
<dbReference type="GO" id="GO:0034045">
    <property type="term" value="C:phagophore assembly site membrane"/>
    <property type="evidence" value="ECO:0007669"/>
    <property type="project" value="UniProtKB-SubCell"/>
</dbReference>
<dbReference type="GO" id="GO:0010008">
    <property type="term" value="C:endosome membrane"/>
    <property type="evidence" value="ECO:0007669"/>
    <property type="project" value="UniProtKB-SubCell"/>
</dbReference>
<dbReference type="OrthoDB" id="289314at2759"/>
<feature type="compositionally biased region" description="Basic and acidic residues" evidence="11">
    <location>
        <begin position="436"/>
        <end position="455"/>
    </location>
</feature>
<dbReference type="InterPro" id="IPR027267">
    <property type="entry name" value="AH/BAR_dom_sf"/>
</dbReference>
<feature type="domain" description="PX" evidence="12">
    <location>
        <begin position="174"/>
        <end position="345"/>
    </location>
</feature>
<feature type="region of interest" description="Disordered" evidence="11">
    <location>
        <begin position="617"/>
        <end position="640"/>
    </location>
</feature>
<keyword evidence="4" id="KW-0813">Transport</keyword>
<dbReference type="PROSITE" id="PS50195">
    <property type="entry name" value="PX"/>
    <property type="match status" value="1"/>
</dbReference>
<dbReference type="CDD" id="cd06867">
    <property type="entry name" value="PX_SNX41_42"/>
    <property type="match status" value="1"/>
</dbReference>
<keyword evidence="5" id="KW-0967">Endosome</keyword>
<evidence type="ECO:0000313" key="13">
    <source>
        <dbReference type="EMBL" id="SSD62128.1"/>
    </source>
</evidence>
<dbReference type="Proteomes" id="UP000262825">
    <property type="component" value="Unassembled WGS sequence"/>
</dbReference>
<evidence type="ECO:0000259" key="12">
    <source>
        <dbReference type="PROSITE" id="PS50195"/>
    </source>
</evidence>
<dbReference type="SUPFAM" id="SSF64268">
    <property type="entry name" value="PX domain"/>
    <property type="match status" value="1"/>
</dbReference>
<keyword evidence="9" id="KW-0472">Membrane</keyword>
<sequence>MLDEKSNTPHKNLSKNEFNNGGNMFCILQNSVAQIETGMNSKSVSIGSNSSIAEVDLNHGNGKSTTCEEEIFPADDDDDDVVLATRLPNSLHTEFEKDINNNPFAKFEKTKDSITEENTPNWEEKKQSKLPVTLIDLESSSKSDIPAASIFFETTATANTSTTYKNTNNTTTVASVNKNCHENSTRNGASPNHVVITEAVRTGEGQTKKYISYSIKYGNELVRRRYSDFELLRNALLKLFPMILIPPIPKKETIKSYGKSIYSSTSKRHGDHGDGMDDASYMLPSEGIGSINLSQSVIRVSSNDELFIRHRISMLTSFLNRLLENEEINKTTIIADFLNPEYHNYKELLNSSSTMCALLTSNIFQLNPLDPTNTNGIYKYLPIPQKKNLTSKTATFFSTMGVNYSSSSTENSCDEESPARIANNTNAGVEVDNNIKKEETDDGAIDKNLGKDKNGHVPAGRRNSDDIDLHTNLERHFKDYSYVLKKNVYKNSKNNVKHLKHLQSEYKELSQIWGQFSNQSSILRESTSLSSDMAHISNAYEESYLNLQRTVGILYYNINEPLYEFCMMSTSCNKLIEFRKLKKQQLDQLNQVINDKTQLFNKLKLKMNITRKENNTANLTESVNNNNDDNNNNNVSNKKSRSYGSMFFKKVGELKTIVKETVNYSEPNPNELMPSLEQEINRLLEVQKVAQKDLDDITEAIENNEIIKYSYEKNQELQELLINYTRYMRTYAQKNLEHWKSVKENMEKF</sequence>
<evidence type="ECO:0000256" key="7">
    <source>
        <dbReference type="ARBA" id="ARBA00023006"/>
    </source>
</evidence>
<dbReference type="GO" id="GO:0015031">
    <property type="term" value="P:protein transport"/>
    <property type="evidence" value="ECO:0007669"/>
    <property type="project" value="UniProtKB-KW"/>
</dbReference>
<evidence type="ECO:0000256" key="5">
    <source>
        <dbReference type="ARBA" id="ARBA00022753"/>
    </source>
</evidence>
<dbReference type="InterPro" id="IPR036871">
    <property type="entry name" value="PX_dom_sf"/>
</dbReference>
<dbReference type="GO" id="GO:0006914">
    <property type="term" value="P:autophagy"/>
    <property type="evidence" value="ECO:0007669"/>
    <property type="project" value="UniProtKB-KW"/>
</dbReference>
<name>A0A376BBQ9_9ASCO</name>
<feature type="compositionally biased region" description="Low complexity" evidence="11">
    <location>
        <begin position="622"/>
        <end position="637"/>
    </location>
</feature>
<evidence type="ECO:0000256" key="9">
    <source>
        <dbReference type="ARBA" id="ARBA00023136"/>
    </source>
</evidence>
<keyword evidence="14" id="KW-1185">Reference proteome</keyword>
<gene>
    <name evidence="13" type="ORF">SCODWIG_03890</name>
</gene>
<dbReference type="EMBL" id="UFAJ01001169">
    <property type="protein sequence ID" value="SSD62128.1"/>
    <property type="molecule type" value="Genomic_DNA"/>
</dbReference>
<dbReference type="SMART" id="SM00312">
    <property type="entry name" value="PX"/>
    <property type="match status" value="1"/>
</dbReference>
<evidence type="ECO:0000256" key="1">
    <source>
        <dbReference type="ARBA" id="ARBA00004481"/>
    </source>
</evidence>
<keyword evidence="8" id="KW-0446">Lipid-binding</keyword>
<evidence type="ECO:0000256" key="10">
    <source>
        <dbReference type="ARBA" id="ARBA00039251"/>
    </source>
</evidence>
<protein>
    <recommendedName>
        <fullName evidence="10">Autophagy-related protein 20</fullName>
    </recommendedName>
</protein>
<dbReference type="InterPro" id="IPR044106">
    <property type="entry name" value="PX_Snx41/Atg20"/>
</dbReference>
<evidence type="ECO:0000256" key="11">
    <source>
        <dbReference type="SAM" id="MobiDB-lite"/>
    </source>
</evidence>
<evidence type="ECO:0000313" key="14">
    <source>
        <dbReference type="Proteomes" id="UP000262825"/>
    </source>
</evidence>
<comment type="similarity">
    <text evidence="3">Belongs to the sorting nexin family.</text>
</comment>
<dbReference type="Pfam" id="PF00787">
    <property type="entry name" value="PX"/>
    <property type="match status" value="1"/>
</dbReference>
<dbReference type="VEuPathDB" id="FungiDB:SCODWIG_03890"/>
<reference evidence="14" key="1">
    <citation type="submission" date="2018-06" db="EMBL/GenBank/DDBJ databases">
        <authorList>
            <person name="Guldener U."/>
        </authorList>
    </citation>
    <scope>NUCLEOTIDE SEQUENCE [LARGE SCALE GENOMIC DNA]</scope>
    <source>
        <strain evidence="14">UTAD17</strain>
    </source>
</reference>
<dbReference type="PANTHER" id="PTHR46979:SF1">
    <property type="entry name" value="AUTOPHAGY-RELATED PROTEIN 20"/>
    <property type="match status" value="1"/>
</dbReference>
<proteinExistence type="inferred from homology"/>
<evidence type="ECO:0000256" key="4">
    <source>
        <dbReference type="ARBA" id="ARBA00022448"/>
    </source>
</evidence>
<evidence type="ECO:0000256" key="2">
    <source>
        <dbReference type="ARBA" id="ARBA00004623"/>
    </source>
</evidence>
<accession>A0A376BBQ9</accession>
<dbReference type="Gene3D" id="1.20.1270.60">
    <property type="entry name" value="Arfaptin homology (AH) domain/BAR domain"/>
    <property type="match status" value="1"/>
</dbReference>
<evidence type="ECO:0000256" key="3">
    <source>
        <dbReference type="ARBA" id="ARBA00010883"/>
    </source>
</evidence>